<feature type="compositionally biased region" description="Basic and acidic residues" evidence="2">
    <location>
        <begin position="154"/>
        <end position="173"/>
    </location>
</feature>
<evidence type="ECO:0000313" key="4">
    <source>
        <dbReference type="Proteomes" id="UP001174691"/>
    </source>
</evidence>
<feature type="region of interest" description="Disordered" evidence="2">
    <location>
        <begin position="1"/>
        <end position="30"/>
    </location>
</feature>
<gene>
    <name evidence="3" type="ORF">NKR19_g414</name>
</gene>
<proteinExistence type="predicted"/>
<reference evidence="3" key="1">
    <citation type="submission" date="2022-07" db="EMBL/GenBank/DDBJ databases">
        <title>Fungi with potential for degradation of polypropylene.</title>
        <authorList>
            <person name="Gostincar C."/>
        </authorList>
    </citation>
    <scope>NUCLEOTIDE SEQUENCE</scope>
    <source>
        <strain evidence="3">EXF-13287</strain>
    </source>
</reference>
<dbReference type="Proteomes" id="UP001174691">
    <property type="component" value="Unassembled WGS sequence"/>
</dbReference>
<evidence type="ECO:0000313" key="3">
    <source>
        <dbReference type="EMBL" id="KAJ9165413.1"/>
    </source>
</evidence>
<feature type="compositionally biased region" description="Gly residues" evidence="2">
    <location>
        <begin position="174"/>
        <end position="183"/>
    </location>
</feature>
<feature type="compositionally biased region" description="Polar residues" evidence="2">
    <location>
        <begin position="1"/>
        <end position="14"/>
    </location>
</feature>
<evidence type="ECO:0000256" key="2">
    <source>
        <dbReference type="SAM" id="MobiDB-lite"/>
    </source>
</evidence>
<evidence type="ECO:0000256" key="1">
    <source>
        <dbReference type="SAM" id="Coils"/>
    </source>
</evidence>
<feature type="region of interest" description="Disordered" evidence="2">
    <location>
        <begin position="151"/>
        <end position="204"/>
    </location>
</feature>
<feature type="coiled-coil region" evidence="1">
    <location>
        <begin position="36"/>
        <end position="143"/>
    </location>
</feature>
<keyword evidence="1" id="KW-0175">Coiled coil</keyword>
<protein>
    <submittedName>
        <fullName evidence="3">Uncharacterized protein</fullName>
    </submittedName>
</protein>
<accession>A0AA38S2T6</accession>
<name>A0AA38S2T6_9PEZI</name>
<organism evidence="3 4">
    <name type="scientific">Coniochaeta hoffmannii</name>
    <dbReference type="NCBI Taxonomy" id="91930"/>
    <lineage>
        <taxon>Eukaryota</taxon>
        <taxon>Fungi</taxon>
        <taxon>Dikarya</taxon>
        <taxon>Ascomycota</taxon>
        <taxon>Pezizomycotina</taxon>
        <taxon>Sordariomycetes</taxon>
        <taxon>Sordariomycetidae</taxon>
        <taxon>Coniochaetales</taxon>
        <taxon>Coniochaetaceae</taxon>
        <taxon>Coniochaeta</taxon>
    </lineage>
</organism>
<keyword evidence="4" id="KW-1185">Reference proteome</keyword>
<comment type="caution">
    <text evidence="3">The sequence shown here is derived from an EMBL/GenBank/DDBJ whole genome shotgun (WGS) entry which is preliminary data.</text>
</comment>
<dbReference type="AlphaFoldDB" id="A0AA38S2T6"/>
<sequence length="204" mass="22235">MDGSTTTPSHSTTRMCPPPRPSPNRGLKLPDMLDTHQDLMNENAALRNKISNLEITIDTLNERRAVLKIQQEERIRELEAHVDELQAQSNRGGALAPPGLSEDDQGKVVADLECQLRDEREKVRELEARLAETMGENQILRVTLEDLTTPVSIPDHERGGGRGEGGYGRRDGGEMSGGGGGWGAASDTELPPKFGLDFEGLSGR</sequence>
<dbReference type="EMBL" id="JANBVN010000004">
    <property type="protein sequence ID" value="KAJ9165413.1"/>
    <property type="molecule type" value="Genomic_DNA"/>
</dbReference>